<organism evidence="1 2">
    <name type="scientific">Cetraspora pellucida</name>
    <dbReference type="NCBI Taxonomy" id="1433469"/>
    <lineage>
        <taxon>Eukaryota</taxon>
        <taxon>Fungi</taxon>
        <taxon>Fungi incertae sedis</taxon>
        <taxon>Mucoromycota</taxon>
        <taxon>Glomeromycotina</taxon>
        <taxon>Glomeromycetes</taxon>
        <taxon>Diversisporales</taxon>
        <taxon>Gigasporaceae</taxon>
        <taxon>Cetraspora</taxon>
    </lineage>
</organism>
<dbReference type="Proteomes" id="UP000789759">
    <property type="component" value="Unassembled WGS sequence"/>
</dbReference>
<dbReference type="EMBL" id="CAJVQA010041908">
    <property type="protein sequence ID" value="CAG8814354.1"/>
    <property type="molecule type" value="Genomic_DNA"/>
</dbReference>
<accession>A0A9N9PDE6</accession>
<dbReference type="OrthoDB" id="10368066at2759"/>
<dbReference type="AlphaFoldDB" id="A0A9N9PDE6"/>
<feature type="non-terminal residue" evidence="1">
    <location>
        <position position="68"/>
    </location>
</feature>
<proteinExistence type="predicted"/>
<gene>
    <name evidence="1" type="ORF">CPELLU_LOCUS19013</name>
</gene>
<evidence type="ECO:0000313" key="2">
    <source>
        <dbReference type="Proteomes" id="UP000789759"/>
    </source>
</evidence>
<keyword evidence="2" id="KW-1185">Reference proteome</keyword>
<protein>
    <submittedName>
        <fullName evidence="1">8713_t:CDS:1</fullName>
    </submittedName>
</protein>
<sequence length="68" mass="7907">MVGAIEAWSNRVQYYQTDSLTLLSSEIPINAFEQIMNNAIILNYLPTFTIFKNSTTLEKLKYNIIKEF</sequence>
<name>A0A9N9PDE6_9GLOM</name>
<comment type="caution">
    <text evidence="1">The sequence shown here is derived from an EMBL/GenBank/DDBJ whole genome shotgun (WGS) entry which is preliminary data.</text>
</comment>
<reference evidence="1" key="1">
    <citation type="submission" date="2021-06" db="EMBL/GenBank/DDBJ databases">
        <authorList>
            <person name="Kallberg Y."/>
            <person name="Tangrot J."/>
            <person name="Rosling A."/>
        </authorList>
    </citation>
    <scope>NUCLEOTIDE SEQUENCE</scope>
    <source>
        <strain evidence="1">FL966</strain>
    </source>
</reference>
<evidence type="ECO:0000313" key="1">
    <source>
        <dbReference type="EMBL" id="CAG8814354.1"/>
    </source>
</evidence>